<keyword evidence="6" id="KW-1133">Transmembrane helix</keyword>
<name>A0AB34IDM6_PRYPA</name>
<gene>
    <name evidence="11" type="ORF">AB1Y20_014565</name>
</gene>
<keyword evidence="4" id="KW-0812">Transmembrane</keyword>
<proteinExistence type="inferred from homology"/>
<evidence type="ECO:0000313" key="12">
    <source>
        <dbReference type="Proteomes" id="UP001515480"/>
    </source>
</evidence>
<evidence type="ECO:0000256" key="6">
    <source>
        <dbReference type="ARBA" id="ARBA00022989"/>
    </source>
</evidence>
<evidence type="ECO:0000313" key="11">
    <source>
        <dbReference type="EMBL" id="KAL1495923.1"/>
    </source>
</evidence>
<dbReference type="Pfam" id="PF01241">
    <property type="entry name" value="PSI_PSAK"/>
    <property type="match status" value="1"/>
</dbReference>
<organism evidence="11 12">
    <name type="scientific">Prymnesium parvum</name>
    <name type="common">Toxic golden alga</name>
    <dbReference type="NCBI Taxonomy" id="97485"/>
    <lineage>
        <taxon>Eukaryota</taxon>
        <taxon>Haptista</taxon>
        <taxon>Haptophyta</taxon>
        <taxon>Prymnesiophyceae</taxon>
        <taxon>Prymnesiales</taxon>
        <taxon>Prymnesiaceae</taxon>
        <taxon>Prymnesium</taxon>
    </lineage>
</organism>
<evidence type="ECO:0000256" key="3">
    <source>
        <dbReference type="ARBA" id="ARBA00022531"/>
    </source>
</evidence>
<dbReference type="Proteomes" id="UP001515480">
    <property type="component" value="Unassembled WGS sequence"/>
</dbReference>
<comment type="similarity">
    <text evidence="2">Belongs to the PsaG/PsaK family.</text>
</comment>
<dbReference type="GO" id="GO:0015979">
    <property type="term" value="P:photosynthesis"/>
    <property type="evidence" value="ECO:0007669"/>
    <property type="project" value="UniProtKB-KW"/>
</dbReference>
<dbReference type="InterPro" id="IPR037101">
    <property type="entry name" value="PSI_PsaK_bact"/>
</dbReference>
<protein>
    <recommendedName>
        <fullName evidence="10">PSI-K</fullName>
    </recommendedName>
    <alternativeName>
        <fullName evidence="9">Photosystem I subunit X</fullName>
    </alternativeName>
</protein>
<keyword evidence="8" id="KW-0472">Membrane</keyword>
<evidence type="ECO:0000256" key="1">
    <source>
        <dbReference type="ARBA" id="ARBA00004141"/>
    </source>
</evidence>
<evidence type="ECO:0000256" key="9">
    <source>
        <dbReference type="ARBA" id="ARBA00031124"/>
    </source>
</evidence>
<dbReference type="InterPro" id="IPR035982">
    <property type="entry name" value="PSI_centre_PsaK_sf"/>
</dbReference>
<dbReference type="AlphaFoldDB" id="A0AB34IDM6"/>
<dbReference type="GO" id="GO:0009522">
    <property type="term" value="C:photosystem I"/>
    <property type="evidence" value="ECO:0007669"/>
    <property type="project" value="UniProtKB-KW"/>
</dbReference>
<dbReference type="InterPro" id="IPR000549">
    <property type="entry name" value="PSI_PsaG/PsaK"/>
</dbReference>
<evidence type="ECO:0000256" key="8">
    <source>
        <dbReference type="ARBA" id="ARBA00023136"/>
    </source>
</evidence>
<accession>A0AB34IDM6</accession>
<evidence type="ECO:0000256" key="4">
    <source>
        <dbReference type="ARBA" id="ARBA00022692"/>
    </source>
</evidence>
<keyword evidence="5" id="KW-0603">Photosystem I</keyword>
<evidence type="ECO:0000256" key="7">
    <source>
        <dbReference type="ARBA" id="ARBA00023078"/>
    </source>
</evidence>
<evidence type="ECO:0000256" key="2">
    <source>
        <dbReference type="ARBA" id="ARBA00006458"/>
    </source>
</evidence>
<dbReference type="EMBL" id="JBGBPQ010000030">
    <property type="protein sequence ID" value="KAL1495923.1"/>
    <property type="molecule type" value="Genomic_DNA"/>
</dbReference>
<keyword evidence="7" id="KW-0793">Thylakoid</keyword>
<comment type="subcellular location">
    <subcellularLocation>
        <location evidence="1">Membrane</location>
        <topology evidence="1">Multi-pass membrane protein</topology>
    </subcellularLocation>
</comment>
<keyword evidence="3" id="KW-0602">Photosynthesis</keyword>
<evidence type="ECO:0000256" key="10">
    <source>
        <dbReference type="ARBA" id="ARBA00033430"/>
    </source>
</evidence>
<sequence length="156" mass="16676">MKLQSTGKGRGYLKYRRYLQIKPSRMAALLPLLFALLPTCSAFMVTPVVPQRMPVVRTAPATVQMAIEPSAVDAASQMLAMQIPIPAYTFSKAFIMIFSNVLIISTMSIDGKGLSRGTSHDEMVESFGISWLLSGTALGHIVGAGAILGCQTAGIL</sequence>
<dbReference type="GO" id="GO:0042651">
    <property type="term" value="C:thylakoid membrane"/>
    <property type="evidence" value="ECO:0007669"/>
    <property type="project" value="InterPro"/>
</dbReference>
<dbReference type="SUPFAM" id="SSF81563">
    <property type="entry name" value="Photosystem I reaction center subunit X, PsaK"/>
    <property type="match status" value="1"/>
</dbReference>
<keyword evidence="12" id="KW-1185">Reference proteome</keyword>
<evidence type="ECO:0000256" key="5">
    <source>
        <dbReference type="ARBA" id="ARBA00022836"/>
    </source>
</evidence>
<reference evidence="11 12" key="1">
    <citation type="journal article" date="2024" name="Science">
        <title>Giant polyketide synthase enzymes in the biosynthesis of giant marine polyether toxins.</title>
        <authorList>
            <person name="Fallon T.R."/>
            <person name="Shende V.V."/>
            <person name="Wierzbicki I.H."/>
            <person name="Pendleton A.L."/>
            <person name="Watervoot N.F."/>
            <person name="Auber R.P."/>
            <person name="Gonzalez D.J."/>
            <person name="Wisecaver J.H."/>
            <person name="Moore B.S."/>
        </authorList>
    </citation>
    <scope>NUCLEOTIDE SEQUENCE [LARGE SCALE GENOMIC DNA]</scope>
    <source>
        <strain evidence="11 12">12B1</strain>
    </source>
</reference>
<comment type="caution">
    <text evidence="11">The sequence shown here is derived from an EMBL/GenBank/DDBJ whole genome shotgun (WGS) entry which is preliminary data.</text>
</comment>
<dbReference type="Gene3D" id="1.20.860.20">
    <property type="entry name" value="Photosystem I PsaK, reaction centre"/>
    <property type="match status" value="1"/>
</dbReference>